<dbReference type="RefSeq" id="XP_804318.1">
    <property type="nucleotide sequence ID" value="XM_799225.1"/>
</dbReference>
<proteinExistence type="predicted"/>
<feature type="compositionally biased region" description="Polar residues" evidence="1">
    <location>
        <begin position="13"/>
        <end position="24"/>
    </location>
</feature>
<evidence type="ECO:0000313" key="2">
    <source>
        <dbReference type="EMBL" id="EAN82467.1"/>
    </source>
</evidence>
<evidence type="ECO:0000256" key="1">
    <source>
        <dbReference type="SAM" id="MobiDB-lite"/>
    </source>
</evidence>
<feature type="region of interest" description="Disordered" evidence="1">
    <location>
        <begin position="1"/>
        <end position="24"/>
    </location>
</feature>
<sequence>MRDSDRRCWERQPPQTVANPRSDVTAQHSLAAQLSHQILCHPSLHGAAATDGYLSGQHRRSVQADGWFHREKLTPPQFIRAGAFMCRHIHREGNGGPFLFHCTAGSTVATCVHRTGHMAHSTQLTIPAMHAHTKATESVILILSLSTGCETLLPRPHTSTRDSSGCRHSEHTTHPPALPPHPHHQIHVQHSQQPSRTQNCSNTRAQGPTRRTPHEAAPSPSSSSQLPSPVEELLDSVNRYVSQKEKEWNRRERDGTQRIQREGSRPSRTVHTPRDGIHARKAHNVSSHPPCRRRRHPPPFPPAHRYSPREMAKTPRPPHNAHGASTHHTSHKRCITPAGKVTQGAHSLSSPLLMATEEDNSRHTQLPACTTKGAFKSTATCILCVPAETQSKEVEKREQSVWRDVQNKIVQQRCVAETRRRPLKLMTALQPKKRQSTQDLFLKQKKNVPLRLIQTPSHKIIINKKKSSITVPHKF</sequence>
<dbReference type="InParanoid" id="Q4CQB5"/>
<dbReference type="EMBL" id="AAHK01002488">
    <property type="protein sequence ID" value="EAN82467.1"/>
    <property type="molecule type" value="Genomic_DNA"/>
</dbReference>
<feature type="compositionally biased region" description="Low complexity" evidence="1">
    <location>
        <begin position="218"/>
        <end position="229"/>
    </location>
</feature>
<feature type="region of interest" description="Disordered" evidence="1">
    <location>
        <begin position="243"/>
        <end position="332"/>
    </location>
</feature>
<dbReference type="PaxDb" id="353153-Q4CQB5"/>
<feature type="compositionally biased region" description="Basic and acidic residues" evidence="1">
    <location>
        <begin position="164"/>
        <end position="173"/>
    </location>
</feature>
<organism evidence="2 3">
    <name type="scientific">Trypanosoma cruzi (strain CL Brener)</name>
    <dbReference type="NCBI Taxonomy" id="353153"/>
    <lineage>
        <taxon>Eukaryota</taxon>
        <taxon>Discoba</taxon>
        <taxon>Euglenozoa</taxon>
        <taxon>Kinetoplastea</taxon>
        <taxon>Metakinetoplastina</taxon>
        <taxon>Trypanosomatida</taxon>
        <taxon>Trypanosomatidae</taxon>
        <taxon>Trypanosoma</taxon>
        <taxon>Schizotrypanum</taxon>
    </lineage>
</organism>
<reference evidence="2 3" key="1">
    <citation type="journal article" date="2005" name="Science">
        <title>The genome sequence of Trypanosoma cruzi, etiologic agent of Chagas disease.</title>
        <authorList>
            <person name="El-Sayed N.M."/>
            <person name="Myler P.J."/>
            <person name="Bartholomeu D.C."/>
            <person name="Nilsson D."/>
            <person name="Aggarwal G."/>
            <person name="Tran A.N."/>
            <person name="Ghedin E."/>
            <person name="Worthey E.A."/>
            <person name="Delcher A.L."/>
            <person name="Blandin G."/>
            <person name="Westenberger S.J."/>
            <person name="Caler E."/>
            <person name="Cerqueira G.C."/>
            <person name="Branche C."/>
            <person name="Haas B."/>
            <person name="Anupama A."/>
            <person name="Arner E."/>
            <person name="Aslund L."/>
            <person name="Attipoe P."/>
            <person name="Bontempi E."/>
            <person name="Bringaud F."/>
            <person name="Burton P."/>
            <person name="Cadag E."/>
            <person name="Campbell D.A."/>
            <person name="Carrington M."/>
            <person name="Crabtree J."/>
            <person name="Darban H."/>
            <person name="da Silveira J.F."/>
            <person name="de Jong P."/>
            <person name="Edwards K."/>
            <person name="Englund P.T."/>
            <person name="Fazelina G."/>
            <person name="Feldblyum T."/>
            <person name="Ferella M."/>
            <person name="Frasch A.C."/>
            <person name="Gull K."/>
            <person name="Horn D."/>
            <person name="Hou L."/>
            <person name="Huang Y."/>
            <person name="Kindlund E."/>
            <person name="Klingbeil M."/>
            <person name="Kluge S."/>
            <person name="Koo H."/>
            <person name="Lacerda D."/>
            <person name="Levin M.J."/>
            <person name="Lorenzi H."/>
            <person name="Louie T."/>
            <person name="Machado C.R."/>
            <person name="McCulloch R."/>
            <person name="McKenna A."/>
            <person name="Mizuno Y."/>
            <person name="Mottram J.C."/>
            <person name="Nelson S."/>
            <person name="Ochaya S."/>
            <person name="Osoegawa K."/>
            <person name="Pai G."/>
            <person name="Parsons M."/>
            <person name="Pentony M."/>
            <person name="Pettersson U."/>
            <person name="Pop M."/>
            <person name="Ramirez J.L."/>
            <person name="Rinta J."/>
            <person name="Robertson L."/>
            <person name="Salzberg S.L."/>
            <person name="Sanchez D.O."/>
            <person name="Seyler A."/>
            <person name="Sharma R."/>
            <person name="Shetty J."/>
            <person name="Simpson A.J."/>
            <person name="Sisk E."/>
            <person name="Tammi M.T."/>
            <person name="Tarleton R."/>
            <person name="Teixeira S."/>
            <person name="Van Aken S."/>
            <person name="Vogt C."/>
            <person name="Ward P.N."/>
            <person name="Wickstead B."/>
            <person name="Wortman J."/>
            <person name="White O."/>
            <person name="Fraser C.M."/>
            <person name="Stuart K.D."/>
            <person name="Andersson B."/>
        </authorList>
    </citation>
    <scope>NUCLEOTIDE SEQUENCE [LARGE SCALE GENOMIC DNA]</scope>
    <source>
        <strain evidence="2 3">CL Brener</strain>
    </source>
</reference>
<dbReference type="AlphaFoldDB" id="Q4CQB5"/>
<feature type="compositionally biased region" description="Basic and acidic residues" evidence="1">
    <location>
        <begin position="1"/>
        <end position="10"/>
    </location>
</feature>
<comment type="caution">
    <text evidence="2">The sequence shown here is derived from an EMBL/GenBank/DDBJ whole genome shotgun (WGS) entry which is preliminary data.</text>
</comment>
<dbReference type="KEGG" id="tcr:506805.20"/>
<feature type="compositionally biased region" description="Polar residues" evidence="1">
    <location>
        <begin position="195"/>
        <end position="206"/>
    </location>
</feature>
<evidence type="ECO:0000313" key="3">
    <source>
        <dbReference type="Proteomes" id="UP000002296"/>
    </source>
</evidence>
<gene>
    <name evidence="2" type="ORF">Tc00.1047053506805.20</name>
</gene>
<feature type="compositionally biased region" description="Basic and acidic residues" evidence="1">
    <location>
        <begin position="243"/>
        <end position="265"/>
    </location>
</feature>
<keyword evidence="3" id="KW-1185">Reference proteome</keyword>
<name>Q4CQB5_TRYCC</name>
<feature type="region of interest" description="Disordered" evidence="1">
    <location>
        <begin position="153"/>
        <end position="231"/>
    </location>
</feature>
<accession>Q4CQB5</accession>
<dbReference type="GeneID" id="3533712"/>
<protein>
    <submittedName>
        <fullName evidence="2">Uncharacterized protein</fullName>
    </submittedName>
</protein>
<dbReference type="Proteomes" id="UP000002296">
    <property type="component" value="Unassembled WGS sequence"/>
</dbReference>